<accession>F6VQV8</accession>
<reference evidence="2" key="3">
    <citation type="submission" date="2025-09" db="UniProtKB">
        <authorList>
            <consortium name="Ensembl"/>
        </authorList>
    </citation>
    <scope>IDENTIFICATION</scope>
</reference>
<proteinExistence type="predicted"/>
<reference evidence="3" key="1">
    <citation type="journal article" date="2002" name="Science">
        <title>The draft genome of Ciona intestinalis: insights into chordate and vertebrate origins.</title>
        <authorList>
            <person name="Dehal P."/>
            <person name="Satou Y."/>
            <person name="Campbell R.K."/>
            <person name="Chapman J."/>
            <person name="Degnan B."/>
            <person name="De Tomaso A."/>
            <person name="Davidson B."/>
            <person name="Di Gregorio A."/>
            <person name="Gelpke M."/>
            <person name="Goodstein D.M."/>
            <person name="Harafuji N."/>
            <person name="Hastings K.E."/>
            <person name="Ho I."/>
            <person name="Hotta K."/>
            <person name="Huang W."/>
            <person name="Kawashima T."/>
            <person name="Lemaire P."/>
            <person name="Martinez D."/>
            <person name="Meinertzhagen I.A."/>
            <person name="Necula S."/>
            <person name="Nonaka M."/>
            <person name="Putnam N."/>
            <person name="Rash S."/>
            <person name="Saiga H."/>
            <person name="Satake M."/>
            <person name="Terry A."/>
            <person name="Yamada L."/>
            <person name="Wang H.G."/>
            <person name="Awazu S."/>
            <person name="Azumi K."/>
            <person name="Boore J."/>
            <person name="Branno M."/>
            <person name="Chin-Bow S."/>
            <person name="DeSantis R."/>
            <person name="Doyle S."/>
            <person name="Francino P."/>
            <person name="Keys D.N."/>
            <person name="Haga S."/>
            <person name="Hayashi H."/>
            <person name="Hino K."/>
            <person name="Imai K.S."/>
            <person name="Inaba K."/>
            <person name="Kano S."/>
            <person name="Kobayashi K."/>
            <person name="Kobayashi M."/>
            <person name="Lee B.I."/>
            <person name="Makabe K.W."/>
            <person name="Manohar C."/>
            <person name="Matassi G."/>
            <person name="Medina M."/>
            <person name="Mochizuki Y."/>
            <person name="Mount S."/>
            <person name="Morishita T."/>
            <person name="Miura S."/>
            <person name="Nakayama A."/>
            <person name="Nishizaka S."/>
            <person name="Nomoto H."/>
            <person name="Ohta F."/>
            <person name="Oishi K."/>
            <person name="Rigoutsos I."/>
            <person name="Sano M."/>
            <person name="Sasaki A."/>
            <person name="Sasakura Y."/>
            <person name="Shoguchi E."/>
            <person name="Shin-i T."/>
            <person name="Spagnuolo A."/>
            <person name="Stainier D."/>
            <person name="Suzuki M.M."/>
            <person name="Tassy O."/>
            <person name="Takatori N."/>
            <person name="Tokuoka M."/>
            <person name="Yagi K."/>
            <person name="Yoshizaki F."/>
            <person name="Wada S."/>
            <person name="Zhang C."/>
            <person name="Hyatt P.D."/>
            <person name="Larimer F."/>
            <person name="Detter C."/>
            <person name="Doggett N."/>
            <person name="Glavina T."/>
            <person name="Hawkins T."/>
            <person name="Richardson P."/>
            <person name="Lucas S."/>
            <person name="Kohara Y."/>
            <person name="Levine M."/>
            <person name="Satoh N."/>
            <person name="Rokhsar D.S."/>
        </authorList>
    </citation>
    <scope>NUCLEOTIDE SEQUENCE [LARGE SCALE GENOMIC DNA]</scope>
</reference>
<feature type="compositionally biased region" description="Basic and acidic residues" evidence="1">
    <location>
        <begin position="312"/>
        <end position="321"/>
    </location>
</feature>
<dbReference type="Ensembl" id="ENSCINT00000017794.3">
    <property type="protein sequence ID" value="ENSCINP00000017794.3"/>
    <property type="gene ID" value="ENSCING00000008729.3"/>
</dbReference>
<evidence type="ECO:0000313" key="3">
    <source>
        <dbReference type="Proteomes" id="UP000008144"/>
    </source>
</evidence>
<dbReference type="InParanoid" id="F6VQV8"/>
<dbReference type="Proteomes" id="UP000008144">
    <property type="component" value="Unassembled WGS sequence"/>
</dbReference>
<dbReference type="HOGENOM" id="CLU_849801_0_0_1"/>
<feature type="compositionally biased region" description="Basic and acidic residues" evidence="1">
    <location>
        <begin position="238"/>
        <end position="249"/>
    </location>
</feature>
<feature type="region of interest" description="Disordered" evidence="1">
    <location>
        <begin position="238"/>
        <end position="259"/>
    </location>
</feature>
<keyword evidence="3" id="KW-1185">Reference proteome</keyword>
<feature type="region of interest" description="Disordered" evidence="1">
    <location>
        <begin position="300"/>
        <end position="327"/>
    </location>
</feature>
<protein>
    <submittedName>
        <fullName evidence="2">Uncharacterized protein</fullName>
    </submittedName>
</protein>
<organism evidence="2 3">
    <name type="scientific">Ciona intestinalis</name>
    <name type="common">Transparent sea squirt</name>
    <name type="synonym">Ascidia intestinalis</name>
    <dbReference type="NCBI Taxonomy" id="7719"/>
    <lineage>
        <taxon>Eukaryota</taxon>
        <taxon>Metazoa</taxon>
        <taxon>Chordata</taxon>
        <taxon>Tunicata</taxon>
        <taxon>Ascidiacea</taxon>
        <taxon>Phlebobranchia</taxon>
        <taxon>Cionidae</taxon>
        <taxon>Ciona</taxon>
    </lineage>
</organism>
<dbReference type="AlphaFoldDB" id="F6VQV8"/>
<evidence type="ECO:0000313" key="2">
    <source>
        <dbReference type="Ensembl" id="ENSCINP00000017794.3"/>
    </source>
</evidence>
<reference evidence="2" key="2">
    <citation type="submission" date="2025-08" db="UniProtKB">
        <authorList>
            <consortium name="Ensembl"/>
        </authorList>
    </citation>
    <scope>IDENTIFICATION</scope>
</reference>
<evidence type="ECO:0000256" key="1">
    <source>
        <dbReference type="SAM" id="MobiDB-lite"/>
    </source>
</evidence>
<sequence>MFTRTTETLRVLLNDVVYLYNKANAKSFPHNSDCESTSSEVGDKVQKLLTECRNVSSDVTATRKDLQKRIEKTDLEHATNQVEISWIHVLCVACSAKLHKLSSQVDTVTYMVLGIRKIDLPISNLCSSDSEDYRRKIHSLKNSTLRKTDQVMNSSSLEPDELSKLRKVVSRIEITCSSIEKGLEFLENQRGEKLSNTELRAKNAFVLSHVMFLHQRFLLEVSRLSLVVKSLNKIAKTSKERTDSVKADKQTSSGVSPSVIQENIGGASFEQRLAVLTRERKDREKDLFLLLSDIDNEVSPASTTQNLIQEAKPLETEKESCPNESEC</sequence>
<name>F6VQV8_CIOIN</name>
<feature type="compositionally biased region" description="Polar residues" evidence="1">
    <location>
        <begin position="250"/>
        <end position="259"/>
    </location>
</feature>